<reference evidence="2 3" key="1">
    <citation type="journal article" date="2017" name="Int. J. Syst. Evol. Microbiol.">
        <title>Arachidicoccus ginsenosidivorans sp. nov., with ginsenoside-converting activity isolated from ginseng cultivating soil.</title>
        <authorList>
            <person name="Siddiqi M.Z."/>
            <person name="Aslam Z."/>
            <person name="Im W.T."/>
        </authorList>
    </citation>
    <scope>NUCLEOTIDE SEQUENCE [LARGE SCALE GENOMIC DNA]</scope>
    <source>
        <strain evidence="2 3">Gsoil 809</strain>
    </source>
</reference>
<gene>
    <name evidence="2" type="ORF">FSB73_22985</name>
</gene>
<dbReference type="RefSeq" id="WP_146787824.1">
    <property type="nucleotide sequence ID" value="NZ_CP042434.1"/>
</dbReference>
<proteinExistence type="predicted"/>
<dbReference type="AlphaFoldDB" id="A0A5B8VS50"/>
<keyword evidence="3" id="KW-1185">Reference proteome</keyword>
<dbReference type="OrthoDB" id="622109at2"/>
<evidence type="ECO:0000256" key="1">
    <source>
        <dbReference type="SAM" id="MobiDB-lite"/>
    </source>
</evidence>
<organism evidence="2 3">
    <name type="scientific">Arachidicoccus ginsenosidivorans</name>
    <dbReference type="NCBI Taxonomy" id="496057"/>
    <lineage>
        <taxon>Bacteria</taxon>
        <taxon>Pseudomonadati</taxon>
        <taxon>Bacteroidota</taxon>
        <taxon>Chitinophagia</taxon>
        <taxon>Chitinophagales</taxon>
        <taxon>Chitinophagaceae</taxon>
        <taxon>Arachidicoccus</taxon>
    </lineage>
</organism>
<evidence type="ECO:0000313" key="2">
    <source>
        <dbReference type="EMBL" id="QEC74103.1"/>
    </source>
</evidence>
<dbReference type="EMBL" id="CP042434">
    <property type="protein sequence ID" value="QEC74103.1"/>
    <property type="molecule type" value="Genomic_DNA"/>
</dbReference>
<dbReference type="KEGG" id="agi:FSB73_22985"/>
<feature type="region of interest" description="Disordered" evidence="1">
    <location>
        <begin position="1"/>
        <end position="21"/>
    </location>
</feature>
<dbReference type="Proteomes" id="UP000321291">
    <property type="component" value="Chromosome"/>
</dbReference>
<evidence type="ECO:0000313" key="3">
    <source>
        <dbReference type="Proteomes" id="UP000321291"/>
    </source>
</evidence>
<name>A0A5B8VS50_9BACT</name>
<accession>A0A5B8VS50</accession>
<protein>
    <submittedName>
        <fullName evidence="2">Uncharacterized protein</fullName>
    </submittedName>
</protein>
<feature type="compositionally biased region" description="Basic residues" evidence="1">
    <location>
        <begin position="1"/>
        <end position="14"/>
    </location>
</feature>
<sequence>MAKSNKKKNGKGKSKTMVPTPTVSKRSYFESERLRNLPFDRCYFGHYKDQGDKFLMAVFTRRHVTGNISFGYFGISDDFGELFDVFYDYNLSQEDFDELFKDYELAPFDKLQALEQLVYDAALCVHCFGENLPEEFNIAKRILPDQLEGWEEISLEKLASFQVVQTEENTAELPEKWQDIDDISDSELSDNEAVLYDPTTVQQWTAADWKSFQLELMANSDDKAAIFDDWFIPLAYTFEKVFLQEWPRYKDWDNALAILESSPANLTMVPDKSTYKSTSHEWLVENALWYGIEDTAGQNVPLRMVAILEEMIQKYPQNPRFKILLHTYYKNLNQQQKALEVSSTYHKLLPKNSKWLIYYFADIVLSEDDELISNFLAQGCLLEQHLAQKKQFNYREYFFIISPWEIH</sequence>